<feature type="region of interest" description="Disordered" evidence="2">
    <location>
        <begin position="1"/>
        <end position="24"/>
    </location>
</feature>
<dbReference type="PROSITE" id="PS50297">
    <property type="entry name" value="ANK_REP_REGION"/>
    <property type="match status" value="1"/>
</dbReference>
<evidence type="ECO:0000313" key="3">
    <source>
        <dbReference type="EMBL" id="GCL62703.1"/>
    </source>
</evidence>
<dbReference type="RefSeq" id="WP_137732440.1">
    <property type="nucleotide sequence ID" value="NZ_BJCL01000003.1"/>
</dbReference>
<organism evidence="3 4">
    <name type="scientific">Pseudaquabacterium pictum</name>
    <dbReference type="NCBI Taxonomy" id="2315236"/>
    <lineage>
        <taxon>Bacteria</taxon>
        <taxon>Pseudomonadati</taxon>
        <taxon>Pseudomonadota</taxon>
        <taxon>Betaproteobacteria</taxon>
        <taxon>Burkholderiales</taxon>
        <taxon>Sphaerotilaceae</taxon>
        <taxon>Pseudaquabacterium</taxon>
    </lineage>
</organism>
<protein>
    <submittedName>
        <fullName evidence="3">Uncharacterized protein</fullName>
    </submittedName>
</protein>
<proteinExistence type="predicted"/>
<reference evidence="4" key="1">
    <citation type="submission" date="2019-03" db="EMBL/GenBank/DDBJ databases">
        <title>Aquabacterium pictum sp.nov., the first bacteriochlorophyll a-containing freshwater bacterium in the genus Aquabacterium of the class Betaproteobacteria.</title>
        <authorList>
            <person name="Hirose S."/>
            <person name="Tank M."/>
            <person name="Hara E."/>
            <person name="Tamaki H."/>
            <person name="Takaichi S."/>
            <person name="Haruta S."/>
            <person name="Hanada S."/>
        </authorList>
    </citation>
    <scope>NUCLEOTIDE SEQUENCE [LARGE SCALE GENOMIC DNA]</scope>
    <source>
        <strain evidence="4">W35</strain>
    </source>
</reference>
<evidence type="ECO:0000256" key="1">
    <source>
        <dbReference type="PROSITE-ProRule" id="PRU00023"/>
    </source>
</evidence>
<dbReference type="SMART" id="SM00248">
    <property type="entry name" value="ANK"/>
    <property type="match status" value="4"/>
</dbReference>
<gene>
    <name evidence="3" type="ORF">AQPW35_17840</name>
</gene>
<dbReference type="InterPro" id="IPR002110">
    <property type="entry name" value="Ankyrin_rpt"/>
</dbReference>
<evidence type="ECO:0000313" key="4">
    <source>
        <dbReference type="Proteomes" id="UP000301751"/>
    </source>
</evidence>
<comment type="caution">
    <text evidence="3">The sequence shown here is derived from an EMBL/GenBank/DDBJ whole genome shotgun (WGS) entry which is preliminary data.</text>
</comment>
<feature type="repeat" description="ANK" evidence="1">
    <location>
        <begin position="301"/>
        <end position="334"/>
    </location>
</feature>
<dbReference type="SUPFAM" id="SSF48403">
    <property type="entry name" value="Ankyrin repeat"/>
    <property type="match status" value="2"/>
</dbReference>
<keyword evidence="1" id="KW-0040">ANK repeat</keyword>
<dbReference type="Proteomes" id="UP000301751">
    <property type="component" value="Unassembled WGS sequence"/>
</dbReference>
<dbReference type="OrthoDB" id="127805at2"/>
<sequence length="533" mass="55643">MPDSTSPAAAPSARRPGALPDHPHLDHLRRQARDLHRALKRSDAAALARAAPYRVDAGASLAQAQLVLARDLGFASWPLLVEEVERRRARAADDAGFFTAWLPWAIGQGYSRPRPERAWALAQTRAVAQRDGALVLALACGDLATVQRLLPPPQVHAPLPPLAAPPIAIAAFSGLARIAACREGLRATVRWLLAQGADANTRLGLPGVEHPLPVLYGATAHAGDGETVRALLAAGADPNDNESLYHATEQADRSILDALVQAGARWAGTNALFRQLDHDDLPGLQQALALGADANELSPTIGMRPLHHALMRGRGLPVVQALVAAGADPAAHDSHGLAVAWHAERVGMADVVAWLAAIGHAVPAHDLRSRFLAACAAADATGARAALAAQPGLLQQLGPMDLRLLPEQAQRGQTASVRLMLALGWPVSVPGPWDASALNQAAFRGDAGMVALLLQHGARWDERNGYGGNALGSCLHAGVDEPVPGGDYAAVLQLLLDAGAPVPQPEPHWPDAMATVAEQAAASAPRGSRLGTS</sequence>
<accession>A0A480AMV4</accession>
<dbReference type="InterPro" id="IPR036770">
    <property type="entry name" value="Ankyrin_rpt-contain_sf"/>
</dbReference>
<dbReference type="Pfam" id="PF00023">
    <property type="entry name" value="Ank"/>
    <property type="match status" value="1"/>
</dbReference>
<keyword evidence="4" id="KW-1185">Reference proteome</keyword>
<evidence type="ECO:0000256" key="2">
    <source>
        <dbReference type="SAM" id="MobiDB-lite"/>
    </source>
</evidence>
<dbReference type="Gene3D" id="1.25.40.20">
    <property type="entry name" value="Ankyrin repeat-containing domain"/>
    <property type="match status" value="3"/>
</dbReference>
<dbReference type="AlphaFoldDB" id="A0A480AMV4"/>
<dbReference type="EMBL" id="BJCL01000003">
    <property type="protein sequence ID" value="GCL62703.1"/>
    <property type="molecule type" value="Genomic_DNA"/>
</dbReference>
<name>A0A480AMV4_9BURK</name>
<dbReference type="PROSITE" id="PS50088">
    <property type="entry name" value="ANK_REPEAT"/>
    <property type="match status" value="1"/>
</dbReference>
<feature type="compositionally biased region" description="Low complexity" evidence="2">
    <location>
        <begin position="1"/>
        <end position="20"/>
    </location>
</feature>
<dbReference type="PANTHER" id="PTHR46224">
    <property type="entry name" value="ANKYRIN REPEAT FAMILY PROTEIN"/>
    <property type="match status" value="1"/>
</dbReference>
<dbReference type="InterPro" id="IPR051616">
    <property type="entry name" value="Cul2-RING_E3_ligase_SR"/>
</dbReference>
<dbReference type="PANTHER" id="PTHR46224:SF64">
    <property type="entry name" value="IQ MOTIF AND ANKYRIN REPEAT DOMAIN-CONTAINING PROTEIN 1"/>
    <property type="match status" value="1"/>
</dbReference>